<dbReference type="EMBL" id="CAEZZS010000056">
    <property type="protein sequence ID" value="CAB4781881.1"/>
    <property type="molecule type" value="Genomic_DNA"/>
</dbReference>
<dbReference type="AlphaFoldDB" id="A0A6J6FQK2"/>
<proteinExistence type="predicted"/>
<dbReference type="Pfam" id="PF05336">
    <property type="entry name" value="rhaM"/>
    <property type="match status" value="1"/>
</dbReference>
<dbReference type="GO" id="GO:0016857">
    <property type="term" value="F:racemase and epimerase activity, acting on carbohydrates and derivatives"/>
    <property type="evidence" value="ECO:0007669"/>
    <property type="project" value="InterPro"/>
</dbReference>
<dbReference type="EMBL" id="CAEZUJ010000004">
    <property type="protein sequence ID" value="CAB4590991.1"/>
    <property type="molecule type" value="Genomic_DNA"/>
</dbReference>
<dbReference type="GO" id="GO:0019301">
    <property type="term" value="P:rhamnose catabolic process"/>
    <property type="evidence" value="ECO:0007669"/>
    <property type="project" value="TreeGrafter"/>
</dbReference>
<dbReference type="InterPro" id="IPR011008">
    <property type="entry name" value="Dimeric_a/b-barrel"/>
</dbReference>
<evidence type="ECO:0000313" key="2">
    <source>
        <dbReference type="EMBL" id="CAB4781881.1"/>
    </source>
</evidence>
<dbReference type="EMBL" id="CAFBPY010000078">
    <property type="protein sequence ID" value="CAB5037484.1"/>
    <property type="molecule type" value="Genomic_DNA"/>
</dbReference>
<evidence type="ECO:0000313" key="3">
    <source>
        <dbReference type="EMBL" id="CAB4871263.1"/>
    </source>
</evidence>
<dbReference type="EMBL" id="CAFBLI010000074">
    <property type="protein sequence ID" value="CAB4871263.1"/>
    <property type="molecule type" value="Genomic_DNA"/>
</dbReference>
<evidence type="ECO:0000313" key="4">
    <source>
        <dbReference type="EMBL" id="CAB5037484.1"/>
    </source>
</evidence>
<protein>
    <submittedName>
        <fullName evidence="1">Unannotated protein</fullName>
    </submittedName>
</protein>
<dbReference type="PANTHER" id="PTHR34389">
    <property type="entry name" value="L-RHAMNOSE MUTAROTASE"/>
    <property type="match status" value="1"/>
</dbReference>
<name>A0A6J6FQK2_9ZZZZ</name>
<sequence length="105" mass="12604">MIRKAFMMRLQPGGLAMYKKYHDEVWPELVAEIERQGIAKITIFENDPILFMYSEINDLESWNRLWHSEIHEKWGEIMNPYMEFNSEGLVDAKEVREIFHLQTKA</sequence>
<dbReference type="PANTHER" id="PTHR34389:SF2">
    <property type="entry name" value="L-RHAMNOSE MUTAROTASE"/>
    <property type="match status" value="1"/>
</dbReference>
<organism evidence="1">
    <name type="scientific">freshwater metagenome</name>
    <dbReference type="NCBI Taxonomy" id="449393"/>
    <lineage>
        <taxon>unclassified sequences</taxon>
        <taxon>metagenomes</taxon>
        <taxon>ecological metagenomes</taxon>
    </lineage>
</organism>
<reference evidence="1" key="1">
    <citation type="submission" date="2020-05" db="EMBL/GenBank/DDBJ databases">
        <authorList>
            <person name="Chiriac C."/>
            <person name="Salcher M."/>
            <person name="Ghai R."/>
            <person name="Kavagutti S V."/>
        </authorList>
    </citation>
    <scope>NUCLEOTIDE SEQUENCE</scope>
</reference>
<evidence type="ECO:0000313" key="1">
    <source>
        <dbReference type="EMBL" id="CAB4590991.1"/>
    </source>
</evidence>
<dbReference type="InterPro" id="IPR008000">
    <property type="entry name" value="Rham/fucose_mutarotase"/>
</dbReference>
<dbReference type="Gene3D" id="3.30.70.100">
    <property type="match status" value="1"/>
</dbReference>
<gene>
    <name evidence="1" type="ORF">UFOPK1811_00163</name>
    <name evidence="2" type="ORF">UFOPK2922_01103</name>
    <name evidence="3" type="ORF">UFOPK3306_00951</name>
    <name evidence="4" type="ORF">UFOPK4209_00597</name>
</gene>
<accession>A0A6J6FQK2</accession>
<dbReference type="SUPFAM" id="SSF54909">
    <property type="entry name" value="Dimeric alpha+beta barrel"/>
    <property type="match status" value="1"/>
</dbReference>